<name>A0A4Z0BAX8_9BURK</name>
<evidence type="ECO:0000256" key="7">
    <source>
        <dbReference type="SAM" id="Phobius"/>
    </source>
</evidence>
<evidence type="ECO:0000256" key="4">
    <source>
        <dbReference type="ARBA" id="ARBA00022989"/>
    </source>
</evidence>
<dbReference type="AlphaFoldDB" id="A0A4Z0BAX8"/>
<evidence type="ECO:0000256" key="5">
    <source>
        <dbReference type="ARBA" id="ARBA00023136"/>
    </source>
</evidence>
<proteinExistence type="predicted"/>
<evidence type="ECO:0000256" key="3">
    <source>
        <dbReference type="ARBA" id="ARBA00022692"/>
    </source>
</evidence>
<organism evidence="8 9">
    <name type="scientific">Ramlibacter rhizophilus</name>
    <dbReference type="NCBI Taxonomy" id="1781167"/>
    <lineage>
        <taxon>Bacteria</taxon>
        <taxon>Pseudomonadati</taxon>
        <taxon>Pseudomonadota</taxon>
        <taxon>Betaproteobacteria</taxon>
        <taxon>Burkholderiales</taxon>
        <taxon>Comamonadaceae</taxon>
        <taxon>Ramlibacter</taxon>
    </lineage>
</organism>
<keyword evidence="2" id="KW-1003">Cell membrane</keyword>
<keyword evidence="9" id="KW-1185">Reference proteome</keyword>
<comment type="subcellular location">
    <subcellularLocation>
        <location evidence="1">Cell membrane</location>
        <topology evidence="1">Multi-pass membrane protein</topology>
    </subcellularLocation>
</comment>
<comment type="caution">
    <text evidence="8">The sequence shown here is derived from an EMBL/GenBank/DDBJ whole genome shotgun (WGS) entry which is preliminary data.</text>
</comment>
<dbReference type="RefSeq" id="WP_135287252.1">
    <property type="nucleotide sequence ID" value="NZ_SMLL01000010.1"/>
</dbReference>
<dbReference type="Pfam" id="PF03899">
    <property type="entry name" value="ATP-synt_I"/>
    <property type="match status" value="1"/>
</dbReference>
<dbReference type="Proteomes" id="UP000297564">
    <property type="component" value="Unassembled WGS sequence"/>
</dbReference>
<accession>A0A4Z0BAX8</accession>
<feature type="compositionally biased region" description="Basic and acidic residues" evidence="6">
    <location>
        <begin position="8"/>
        <end position="17"/>
    </location>
</feature>
<dbReference type="EMBL" id="SMLL01000010">
    <property type="protein sequence ID" value="TFY96222.1"/>
    <property type="molecule type" value="Genomic_DNA"/>
</dbReference>
<evidence type="ECO:0000256" key="2">
    <source>
        <dbReference type="ARBA" id="ARBA00022475"/>
    </source>
</evidence>
<keyword evidence="5 7" id="KW-0472">Membrane</keyword>
<evidence type="ECO:0000313" key="8">
    <source>
        <dbReference type="EMBL" id="TFY96222.1"/>
    </source>
</evidence>
<dbReference type="InterPro" id="IPR005598">
    <property type="entry name" value="ATP_synth_I"/>
</dbReference>
<feature type="transmembrane region" description="Helical" evidence="7">
    <location>
        <begin position="77"/>
        <end position="97"/>
    </location>
</feature>
<keyword evidence="4 7" id="KW-1133">Transmembrane helix</keyword>
<gene>
    <name evidence="8" type="ORF">EZ242_21480</name>
</gene>
<evidence type="ECO:0000256" key="6">
    <source>
        <dbReference type="SAM" id="MobiDB-lite"/>
    </source>
</evidence>
<feature type="transmembrane region" description="Helical" evidence="7">
    <location>
        <begin position="109"/>
        <end position="128"/>
    </location>
</feature>
<keyword evidence="3 7" id="KW-0812">Transmembrane</keyword>
<protein>
    <submittedName>
        <fullName evidence="8">ATP synthase subunit I</fullName>
    </submittedName>
</protein>
<evidence type="ECO:0000256" key="1">
    <source>
        <dbReference type="ARBA" id="ARBA00004651"/>
    </source>
</evidence>
<reference evidence="8 9" key="1">
    <citation type="submission" date="2019-03" db="EMBL/GenBank/DDBJ databases">
        <title>Ramlibacter rhizophilus CCTCC AB2015357, whole genome shotgun sequence.</title>
        <authorList>
            <person name="Zhang X."/>
            <person name="Feng G."/>
            <person name="Zhu H."/>
        </authorList>
    </citation>
    <scope>NUCLEOTIDE SEQUENCE [LARGE SCALE GENOMIC DNA]</scope>
    <source>
        <strain evidence="8 9">CCTCC AB2015357</strain>
    </source>
</reference>
<sequence>MRQLPARPGDRDAHEPEAGSDFGPDAQGEPEFVPLSPLEAQRLRERLPRLSPWRIVAAQLGIGLLVAGVAGGVSGRWGIAASVLYGAWAIAIPAALYARALGRAAGAGVLAWELVKVGLSVALLAAAPKLVPDLNWLALLAGVILATKMYWVAFAFARRPQRRTWN</sequence>
<feature type="transmembrane region" description="Helical" evidence="7">
    <location>
        <begin position="52"/>
        <end position="71"/>
    </location>
</feature>
<dbReference type="OrthoDB" id="9154947at2"/>
<feature type="region of interest" description="Disordered" evidence="6">
    <location>
        <begin position="1"/>
        <end position="30"/>
    </location>
</feature>
<dbReference type="GO" id="GO:0005886">
    <property type="term" value="C:plasma membrane"/>
    <property type="evidence" value="ECO:0007669"/>
    <property type="project" value="UniProtKB-SubCell"/>
</dbReference>
<feature type="transmembrane region" description="Helical" evidence="7">
    <location>
        <begin position="134"/>
        <end position="157"/>
    </location>
</feature>
<evidence type="ECO:0000313" key="9">
    <source>
        <dbReference type="Proteomes" id="UP000297564"/>
    </source>
</evidence>